<evidence type="ECO:0008006" key="3">
    <source>
        <dbReference type="Google" id="ProtNLM"/>
    </source>
</evidence>
<dbReference type="Proteomes" id="UP000231279">
    <property type="component" value="Unassembled WGS sequence"/>
</dbReference>
<protein>
    <recommendedName>
        <fullName evidence="3">GAG-pre-integrase domain-containing protein</fullName>
    </recommendedName>
</protein>
<keyword evidence="2" id="KW-1185">Reference proteome</keyword>
<accession>A0A2G9GLT2</accession>
<dbReference type="OrthoDB" id="1692260at2759"/>
<sequence length="132" mass="15394">MGEINVNTISGSIKLIEGSGRTNVWLPEGTKLVINNALFSSKSRRNLLSFKNIRRNEYYIEIMNDSNVEYLCITINQRGIENFFAFSSSIYYTKIYAIEMHHLVNFWFTDSKDFITWHDRLGHPGSIMMRSN</sequence>
<name>A0A2G9GLT2_9LAMI</name>
<dbReference type="EMBL" id="NKXS01004559">
    <property type="protein sequence ID" value="PIN05980.1"/>
    <property type="molecule type" value="Genomic_DNA"/>
</dbReference>
<organism evidence="1 2">
    <name type="scientific">Handroanthus impetiginosus</name>
    <dbReference type="NCBI Taxonomy" id="429701"/>
    <lineage>
        <taxon>Eukaryota</taxon>
        <taxon>Viridiplantae</taxon>
        <taxon>Streptophyta</taxon>
        <taxon>Embryophyta</taxon>
        <taxon>Tracheophyta</taxon>
        <taxon>Spermatophyta</taxon>
        <taxon>Magnoliopsida</taxon>
        <taxon>eudicotyledons</taxon>
        <taxon>Gunneridae</taxon>
        <taxon>Pentapetalae</taxon>
        <taxon>asterids</taxon>
        <taxon>lamiids</taxon>
        <taxon>Lamiales</taxon>
        <taxon>Bignoniaceae</taxon>
        <taxon>Crescentiina</taxon>
        <taxon>Tabebuia alliance</taxon>
        <taxon>Handroanthus</taxon>
    </lineage>
</organism>
<evidence type="ECO:0000313" key="2">
    <source>
        <dbReference type="Proteomes" id="UP000231279"/>
    </source>
</evidence>
<gene>
    <name evidence="1" type="ORF">CDL12_21473</name>
</gene>
<dbReference type="AlphaFoldDB" id="A0A2G9GLT2"/>
<comment type="caution">
    <text evidence="1">The sequence shown here is derived from an EMBL/GenBank/DDBJ whole genome shotgun (WGS) entry which is preliminary data.</text>
</comment>
<proteinExistence type="predicted"/>
<evidence type="ECO:0000313" key="1">
    <source>
        <dbReference type="EMBL" id="PIN05980.1"/>
    </source>
</evidence>
<reference evidence="2" key="1">
    <citation type="journal article" date="2018" name="Gigascience">
        <title>Genome assembly of the Pink Ipe (Handroanthus impetiginosus, Bignoniaceae), a highly valued, ecologically keystone Neotropical timber forest tree.</title>
        <authorList>
            <person name="Silva-Junior O.B."/>
            <person name="Grattapaglia D."/>
            <person name="Novaes E."/>
            <person name="Collevatti R.G."/>
        </authorList>
    </citation>
    <scope>NUCLEOTIDE SEQUENCE [LARGE SCALE GENOMIC DNA]</scope>
    <source>
        <strain evidence="2">cv. UFG-1</strain>
    </source>
</reference>